<dbReference type="Proteomes" id="UP000617628">
    <property type="component" value="Unassembled WGS sequence"/>
</dbReference>
<sequence>MADDLAWSDVGYQGAEFYETPNIDSLAASGMTFENGYPGAANCLPSRSCIMSGMYAPRTKMYQPGGVAKGSPEWMRLLVPNTEDREGDGMIQSTTSLNPSTFTLAKLLNGAGYKTVHLGKWHLGSSGLGFDINDLDGRGAGLEMDSKLYGDKDVAEWITDAAVSHIEESAAKGNKEPFFLYINHWDVHIPLNARANVIEKYQQKLDSKKWSKDWKPVYAAMVEAVDTSVGRIQKALHDTGLAEDTLIIFTSDNGGHAGGTWNDPLRGSKGSFYEGGIRVPLIMNWAGTIEPGSLCQTPVTGVDYMPTFAELAGAELPSSQAVDGLSVVPLMKGEPVAERTIFWHYPLYLHGRTQVKPIYGTDLMRWRTTPCSVIRKGDWKLMYFFETGTSELYNVREDMREKNDLAAQYPEKVDRMLKELQSWQDETNADIPTTLNPDFDPDFKYVRATKAK</sequence>
<keyword evidence="9" id="KW-1185">Reference proteome</keyword>
<dbReference type="SUPFAM" id="SSF53649">
    <property type="entry name" value="Alkaline phosphatase-like"/>
    <property type="match status" value="1"/>
</dbReference>
<dbReference type="CDD" id="cd16144">
    <property type="entry name" value="ARS_like"/>
    <property type="match status" value="1"/>
</dbReference>
<comment type="caution">
    <text evidence="8">The sequence shown here is derived from an EMBL/GenBank/DDBJ whole genome shotgun (WGS) entry which is preliminary data.</text>
</comment>
<keyword evidence="3" id="KW-0479">Metal-binding</keyword>
<name>A0A934S633_9BACT</name>
<protein>
    <submittedName>
        <fullName evidence="8">Sulfatase</fullName>
    </submittedName>
</protein>
<gene>
    <name evidence="8" type="ORF">JIN87_26360</name>
</gene>
<dbReference type="InterPro" id="IPR017850">
    <property type="entry name" value="Alkaline_phosphatase_core_sf"/>
</dbReference>
<evidence type="ECO:0000256" key="6">
    <source>
        <dbReference type="ARBA" id="ARBA00022837"/>
    </source>
</evidence>
<dbReference type="GO" id="GO:0004065">
    <property type="term" value="F:arylsulfatase activity"/>
    <property type="evidence" value="ECO:0007669"/>
    <property type="project" value="TreeGrafter"/>
</dbReference>
<keyword evidence="5" id="KW-0378">Hydrolase</keyword>
<evidence type="ECO:0000256" key="3">
    <source>
        <dbReference type="ARBA" id="ARBA00022723"/>
    </source>
</evidence>
<dbReference type="GO" id="GO:0046872">
    <property type="term" value="F:metal ion binding"/>
    <property type="evidence" value="ECO:0007669"/>
    <property type="project" value="UniProtKB-KW"/>
</dbReference>
<dbReference type="Pfam" id="PF00884">
    <property type="entry name" value="Sulfatase"/>
    <property type="match status" value="1"/>
</dbReference>
<comment type="similarity">
    <text evidence="2">Belongs to the sulfatase family.</text>
</comment>
<evidence type="ECO:0000313" key="9">
    <source>
        <dbReference type="Proteomes" id="UP000617628"/>
    </source>
</evidence>
<evidence type="ECO:0000256" key="1">
    <source>
        <dbReference type="ARBA" id="ARBA00001913"/>
    </source>
</evidence>
<dbReference type="InterPro" id="IPR000917">
    <property type="entry name" value="Sulfatase_N"/>
</dbReference>
<evidence type="ECO:0000256" key="2">
    <source>
        <dbReference type="ARBA" id="ARBA00008779"/>
    </source>
</evidence>
<evidence type="ECO:0000259" key="7">
    <source>
        <dbReference type="Pfam" id="PF00884"/>
    </source>
</evidence>
<keyword evidence="4" id="KW-0732">Signal</keyword>
<dbReference type="InterPro" id="IPR050738">
    <property type="entry name" value="Sulfatase"/>
</dbReference>
<evidence type="ECO:0000256" key="5">
    <source>
        <dbReference type="ARBA" id="ARBA00022801"/>
    </source>
</evidence>
<proteinExistence type="inferred from homology"/>
<evidence type="ECO:0000313" key="8">
    <source>
        <dbReference type="EMBL" id="MBK1880437.1"/>
    </source>
</evidence>
<comment type="cofactor">
    <cofactor evidence="1">
        <name>Ca(2+)</name>
        <dbReference type="ChEBI" id="CHEBI:29108"/>
    </cofactor>
</comment>
<dbReference type="PANTHER" id="PTHR42693:SF42">
    <property type="entry name" value="ARYLSULFATASE G"/>
    <property type="match status" value="1"/>
</dbReference>
<reference evidence="8" key="1">
    <citation type="submission" date="2021-01" db="EMBL/GenBank/DDBJ databases">
        <title>Modified the classification status of verrucomicrobia.</title>
        <authorList>
            <person name="Feng X."/>
        </authorList>
    </citation>
    <scope>NUCLEOTIDE SEQUENCE</scope>
    <source>
        <strain evidence="8">KCTC 13126</strain>
    </source>
</reference>
<keyword evidence="6" id="KW-0106">Calcium</keyword>
<dbReference type="AlphaFoldDB" id="A0A934S633"/>
<organism evidence="8 9">
    <name type="scientific">Pelagicoccus mobilis</name>
    <dbReference type="NCBI Taxonomy" id="415221"/>
    <lineage>
        <taxon>Bacteria</taxon>
        <taxon>Pseudomonadati</taxon>
        <taxon>Verrucomicrobiota</taxon>
        <taxon>Opitutia</taxon>
        <taxon>Puniceicoccales</taxon>
        <taxon>Pelagicoccaceae</taxon>
        <taxon>Pelagicoccus</taxon>
    </lineage>
</organism>
<dbReference type="Gene3D" id="3.40.720.10">
    <property type="entry name" value="Alkaline Phosphatase, subunit A"/>
    <property type="match status" value="1"/>
</dbReference>
<feature type="domain" description="Sulfatase N-terminal" evidence="7">
    <location>
        <begin position="1"/>
        <end position="314"/>
    </location>
</feature>
<dbReference type="Gene3D" id="3.30.1120.10">
    <property type="match status" value="1"/>
</dbReference>
<evidence type="ECO:0000256" key="4">
    <source>
        <dbReference type="ARBA" id="ARBA00022729"/>
    </source>
</evidence>
<dbReference type="EMBL" id="JAENIL010000088">
    <property type="protein sequence ID" value="MBK1880437.1"/>
    <property type="molecule type" value="Genomic_DNA"/>
</dbReference>
<dbReference type="PANTHER" id="PTHR42693">
    <property type="entry name" value="ARYLSULFATASE FAMILY MEMBER"/>
    <property type="match status" value="1"/>
</dbReference>
<accession>A0A934S633</accession>